<reference evidence="2" key="1">
    <citation type="submission" date="2011-05" db="EMBL/GenBank/DDBJ databases">
        <title>Insights into the evolution of the great apes provided by the gorilla genome.</title>
        <authorList>
            <person name="Scally A."/>
        </authorList>
    </citation>
    <scope>NUCLEOTIDE SEQUENCE [LARGE SCALE GENOMIC DNA]</scope>
</reference>
<accession>A0A2I2YL79</accession>
<dbReference type="Bgee" id="ENSGGOG00000043327">
    <property type="expression patterns" value="Expressed in adult mammalian kidney and 3 other cell types or tissues"/>
</dbReference>
<reference evidence="1 2" key="2">
    <citation type="journal article" date="2012" name="Nature">
        <title>Insights into hominid evolution from the gorilla genome sequence.</title>
        <authorList>
            <person name="Scally A."/>
            <person name="Dutheil J.Y."/>
            <person name="Hillier L.W."/>
            <person name="Jordan G.E."/>
            <person name="Goodhead I."/>
            <person name="Herrero J."/>
            <person name="Hobolth A."/>
            <person name="Lappalainen T."/>
            <person name="Mailund T."/>
            <person name="Marques-Bonet T."/>
            <person name="McCarthy S."/>
            <person name="Montgomery S.H."/>
            <person name="Schwalie P.C."/>
            <person name="Tang Y.A."/>
            <person name="Ward M.C."/>
            <person name="Xue Y."/>
            <person name="Yngvadottir B."/>
            <person name="Alkan C."/>
            <person name="Andersen L.N."/>
            <person name="Ayub Q."/>
            <person name="Ball E.V."/>
            <person name="Beal K."/>
            <person name="Bradley B.J."/>
            <person name="Chen Y."/>
            <person name="Clee C.M."/>
            <person name="Fitzgerald S."/>
            <person name="Graves T.A."/>
            <person name="Gu Y."/>
            <person name="Heath P."/>
            <person name="Heger A."/>
            <person name="Karakoc E."/>
            <person name="Kolb-Kokocinski A."/>
            <person name="Laird G.K."/>
            <person name="Lunter G."/>
            <person name="Meader S."/>
            <person name="Mort M."/>
            <person name="Mullikin J.C."/>
            <person name="Munch K."/>
            <person name="O'Connor T.D."/>
            <person name="Phillips A.D."/>
            <person name="Prado-Martinez J."/>
            <person name="Rogers A.S."/>
            <person name="Sajjadian S."/>
            <person name="Schmidt D."/>
            <person name="Shaw K."/>
            <person name="Simpson J.T."/>
            <person name="Stenson P.D."/>
            <person name="Turner D.J."/>
            <person name="Vigilant L."/>
            <person name="Vilella A.J."/>
            <person name="Whitener W."/>
            <person name="Zhu B."/>
            <person name="Cooper D.N."/>
            <person name="de Jong P."/>
            <person name="Dermitzakis E.T."/>
            <person name="Eichler E.E."/>
            <person name="Flicek P."/>
            <person name="Goldman N."/>
            <person name="Mundy N.I."/>
            <person name="Ning Z."/>
            <person name="Odom D.T."/>
            <person name="Ponting C.P."/>
            <person name="Quail M.A."/>
            <person name="Ryder O.A."/>
            <person name="Searle S.M."/>
            <person name="Warren W.C."/>
            <person name="Wilson R.K."/>
            <person name="Schierup M.H."/>
            <person name="Rogers J."/>
            <person name="Tyler-Smith C."/>
            <person name="Durbin R."/>
        </authorList>
    </citation>
    <scope>NUCLEOTIDE SEQUENCE [LARGE SCALE GENOMIC DNA]</scope>
</reference>
<name>A0A2I2YL79_GORGO</name>
<keyword evidence="2" id="KW-1185">Reference proteome</keyword>
<dbReference type="GeneTree" id="ENSGT00910000147085"/>
<reference evidence="1" key="3">
    <citation type="submission" date="2025-08" db="UniProtKB">
        <authorList>
            <consortium name="Ensembl"/>
        </authorList>
    </citation>
    <scope>IDENTIFICATION</scope>
</reference>
<protein>
    <submittedName>
        <fullName evidence="1">Uncharacterized protein</fullName>
    </submittedName>
</protein>
<organism evidence="1 2">
    <name type="scientific">Gorilla gorilla gorilla</name>
    <name type="common">Western lowland gorilla</name>
    <dbReference type="NCBI Taxonomy" id="9595"/>
    <lineage>
        <taxon>Eukaryota</taxon>
        <taxon>Metazoa</taxon>
        <taxon>Chordata</taxon>
        <taxon>Craniata</taxon>
        <taxon>Vertebrata</taxon>
        <taxon>Euteleostomi</taxon>
        <taxon>Mammalia</taxon>
        <taxon>Eutheria</taxon>
        <taxon>Euarchontoglires</taxon>
        <taxon>Primates</taxon>
        <taxon>Haplorrhini</taxon>
        <taxon>Catarrhini</taxon>
        <taxon>Hominidae</taxon>
        <taxon>Gorilla</taxon>
    </lineage>
</organism>
<proteinExistence type="predicted"/>
<evidence type="ECO:0000313" key="2">
    <source>
        <dbReference type="Proteomes" id="UP000001519"/>
    </source>
</evidence>
<reference evidence="1" key="4">
    <citation type="submission" date="2025-09" db="UniProtKB">
        <authorList>
            <consortium name="Ensembl"/>
        </authorList>
    </citation>
    <scope>IDENTIFICATION</scope>
</reference>
<dbReference type="InParanoid" id="A0A2I2YL79"/>
<dbReference type="OMA" id="FPWEDLS"/>
<dbReference type="EMBL" id="CABD030101651">
    <property type="status" value="NOT_ANNOTATED_CDS"/>
    <property type="molecule type" value="Genomic_DNA"/>
</dbReference>
<dbReference type="Proteomes" id="UP000001519">
    <property type="component" value="Chromosome 16"/>
</dbReference>
<dbReference type="Ensembl" id="ENSGGOT00000053678.1">
    <property type="protein sequence ID" value="ENSGGOP00000035509.1"/>
    <property type="gene ID" value="ENSGGOG00000043327.1"/>
</dbReference>
<sequence length="181" mass="20401">MWVTVGTTELRPVVSSGQNWEVCFPWEDLSALRGTRTSAHMHVCVYTHTHTHTCLPPSPRQTCLGSTPPQQELEDSCPVLFSVEGVELRWGDRTERSRSRETELLCSFCSRRWGLGGRVEGQGWEQEQNRKPPCSLAFPLPSLAAHGARISMGTIKEAGAYQYYGPLHCWMWWLVSSIPAL</sequence>
<evidence type="ECO:0000313" key="1">
    <source>
        <dbReference type="Ensembl" id="ENSGGOP00000035509.1"/>
    </source>
</evidence>
<dbReference type="AlphaFoldDB" id="A0A2I2YL79"/>